<keyword evidence="2" id="KW-0645">Protease</keyword>
<reference evidence="5 6" key="1">
    <citation type="submission" date="2015-06" db="EMBL/GenBank/DDBJ databases">
        <title>Recapitulation of the evolution of biosynthetic gene clusters reveals hidden chemical diversity on bacterial genomes.</title>
        <authorList>
            <person name="Cruz-Morales P."/>
            <person name="Martinez-Guerrero C."/>
            <person name="Morales-Escalante M.A."/>
            <person name="Yanez-Guerra L.A."/>
            <person name="Kopp J.F."/>
            <person name="Feldmann J."/>
            <person name="Ramos-Aboites H.E."/>
            <person name="Barona-Gomez F."/>
        </authorList>
    </citation>
    <scope>NUCLEOTIDE SEQUENCE [LARGE SCALE GENOMIC DNA]</scope>
    <source>
        <strain evidence="5 6">ATCC 31245</strain>
    </source>
</reference>
<comment type="similarity">
    <text evidence="1">Belongs to the peptidase S51 family.</text>
</comment>
<dbReference type="Proteomes" id="UP000035932">
    <property type="component" value="Unassembled WGS sequence"/>
</dbReference>
<dbReference type="PATRIC" id="fig|66430.4.peg.6805"/>
<dbReference type="Pfam" id="PF03575">
    <property type="entry name" value="Peptidase_S51"/>
    <property type="match status" value="1"/>
</dbReference>
<evidence type="ECO:0000256" key="3">
    <source>
        <dbReference type="ARBA" id="ARBA00022801"/>
    </source>
</evidence>
<dbReference type="Gene3D" id="3.40.50.880">
    <property type="match status" value="1"/>
</dbReference>
<comment type="caution">
    <text evidence="5">The sequence shown here is derived from an EMBL/GenBank/DDBJ whole genome shotgun (WGS) entry which is preliminary data.</text>
</comment>
<dbReference type="AlphaFoldDB" id="A0A0J6XLN8"/>
<dbReference type="PANTHER" id="PTHR36175:SF1">
    <property type="entry name" value="CYANOPHYCINASE"/>
    <property type="match status" value="1"/>
</dbReference>
<dbReference type="CDD" id="cd03145">
    <property type="entry name" value="GAT1_cyanophycinase"/>
    <property type="match status" value="1"/>
</dbReference>
<keyword evidence="6" id="KW-1185">Reference proteome</keyword>
<proteinExistence type="inferred from homology"/>
<organism evidence="5 6">
    <name type="scientific">Streptomyces roseus</name>
    <dbReference type="NCBI Taxonomy" id="66430"/>
    <lineage>
        <taxon>Bacteria</taxon>
        <taxon>Bacillati</taxon>
        <taxon>Actinomycetota</taxon>
        <taxon>Actinomycetes</taxon>
        <taxon>Kitasatosporales</taxon>
        <taxon>Streptomycetaceae</taxon>
        <taxon>Streptomyces</taxon>
    </lineage>
</organism>
<dbReference type="STRING" id="66430.ACS04_19920"/>
<sequence>MASAPATLAAGGPAPAHPGSLVLVGGGLKDDNTQVYGEIIERAGGPRAKIGILTAASIPASQDPDAADPDACGNSACNGRYYADLFKRHGAADAQWIPVDLDHIADADSDAVVAQINSMTGFFFGGGDQYRYVTTLLHGARHTDSKALAAIRAKLATGAVVAGSSAGAQIAAGADMVTGGESYQALRDGSAPGYFEDPTRLGYLPEGGFGFLRSGLIDTHTGTSGREGRALRLAADTGHDTVYALDENTALVVDNPGTTAEKLTVRGPQGVTVLDLRHAHPRTTPAGWSLTGARYSYLTDGDRYDTRTALPVPAPGKHLLLPTDRTPVPPNNDVFHSIDDPDGSPYSLRTTARALLSTRAQRTATATTWESAPGFTVTLGRKPWTTAWSREAATAQTILGASLDIAPR</sequence>
<protein>
    <recommendedName>
        <fullName evidence="7">Cyanophycinase</fullName>
    </recommendedName>
</protein>
<keyword evidence="4" id="KW-0720">Serine protease</keyword>
<dbReference type="InterPro" id="IPR005320">
    <property type="entry name" value="Peptidase_S51"/>
</dbReference>
<keyword evidence="3" id="KW-0378">Hydrolase</keyword>
<dbReference type="InterPro" id="IPR029062">
    <property type="entry name" value="Class_I_gatase-like"/>
</dbReference>
<dbReference type="PANTHER" id="PTHR36175">
    <property type="entry name" value="CYANOPHYCINASE"/>
    <property type="match status" value="1"/>
</dbReference>
<evidence type="ECO:0008006" key="7">
    <source>
        <dbReference type="Google" id="ProtNLM"/>
    </source>
</evidence>
<name>A0A0J6XLN8_9ACTN</name>
<evidence type="ECO:0000313" key="5">
    <source>
        <dbReference type="EMBL" id="KMO96124.1"/>
    </source>
</evidence>
<accession>A0A0J6XLN8</accession>
<evidence type="ECO:0000256" key="2">
    <source>
        <dbReference type="ARBA" id="ARBA00022670"/>
    </source>
</evidence>
<evidence type="ECO:0000256" key="4">
    <source>
        <dbReference type="ARBA" id="ARBA00022825"/>
    </source>
</evidence>
<dbReference type="EMBL" id="LFML01000078">
    <property type="protein sequence ID" value="KMO96124.1"/>
    <property type="molecule type" value="Genomic_DNA"/>
</dbReference>
<evidence type="ECO:0000256" key="1">
    <source>
        <dbReference type="ARBA" id="ARBA00006534"/>
    </source>
</evidence>
<dbReference type="GO" id="GO:0006508">
    <property type="term" value="P:proteolysis"/>
    <property type="evidence" value="ECO:0007669"/>
    <property type="project" value="UniProtKB-KW"/>
</dbReference>
<evidence type="ECO:0000313" key="6">
    <source>
        <dbReference type="Proteomes" id="UP000035932"/>
    </source>
</evidence>
<gene>
    <name evidence="5" type="ORF">ACS04_19920</name>
</gene>
<dbReference type="GO" id="GO:0008236">
    <property type="term" value="F:serine-type peptidase activity"/>
    <property type="evidence" value="ECO:0007669"/>
    <property type="project" value="UniProtKB-KW"/>
</dbReference>
<dbReference type="SUPFAM" id="SSF52317">
    <property type="entry name" value="Class I glutamine amidotransferase-like"/>
    <property type="match status" value="1"/>
</dbReference>